<dbReference type="InterPro" id="IPR052519">
    <property type="entry name" value="Euk-type_GlcNAc_Kinase"/>
</dbReference>
<keyword evidence="2" id="KW-0418">Kinase</keyword>
<accession>A0ABW1WYQ7</accession>
<keyword evidence="2" id="KW-0808">Transferase</keyword>
<dbReference type="InterPro" id="IPR043129">
    <property type="entry name" value="ATPase_NBD"/>
</dbReference>
<feature type="domain" description="ATPase BadF/BadG/BcrA/BcrD type" evidence="1">
    <location>
        <begin position="60"/>
        <end position="284"/>
    </location>
</feature>
<dbReference type="Pfam" id="PF01869">
    <property type="entry name" value="BcrAD_BadFG"/>
    <property type="match status" value="1"/>
</dbReference>
<gene>
    <name evidence="2" type="ORF">ACFP57_04995</name>
</gene>
<evidence type="ECO:0000259" key="1">
    <source>
        <dbReference type="Pfam" id="PF01869"/>
    </source>
</evidence>
<evidence type="ECO:0000313" key="3">
    <source>
        <dbReference type="Proteomes" id="UP001596266"/>
    </source>
</evidence>
<organism evidence="2 3">
    <name type="scientific">Luteococcus sanguinis</name>
    <dbReference type="NCBI Taxonomy" id="174038"/>
    <lineage>
        <taxon>Bacteria</taxon>
        <taxon>Bacillati</taxon>
        <taxon>Actinomycetota</taxon>
        <taxon>Actinomycetes</taxon>
        <taxon>Propionibacteriales</taxon>
        <taxon>Propionibacteriaceae</taxon>
        <taxon>Luteococcus</taxon>
    </lineage>
</organism>
<reference evidence="3" key="1">
    <citation type="journal article" date="2019" name="Int. J. Syst. Evol. Microbiol.">
        <title>The Global Catalogue of Microorganisms (GCM) 10K type strain sequencing project: providing services to taxonomists for standard genome sequencing and annotation.</title>
        <authorList>
            <consortium name="The Broad Institute Genomics Platform"/>
            <consortium name="The Broad Institute Genome Sequencing Center for Infectious Disease"/>
            <person name="Wu L."/>
            <person name="Ma J."/>
        </authorList>
    </citation>
    <scope>NUCLEOTIDE SEQUENCE [LARGE SCALE GENOMIC DNA]</scope>
    <source>
        <strain evidence="3">CGMCC 1.15277</strain>
    </source>
</reference>
<proteinExistence type="predicted"/>
<dbReference type="GO" id="GO:0016301">
    <property type="term" value="F:kinase activity"/>
    <property type="evidence" value="ECO:0007669"/>
    <property type="project" value="UniProtKB-KW"/>
</dbReference>
<dbReference type="SUPFAM" id="SSF53067">
    <property type="entry name" value="Actin-like ATPase domain"/>
    <property type="match status" value="1"/>
</dbReference>
<comment type="caution">
    <text evidence="2">The sequence shown here is derived from an EMBL/GenBank/DDBJ whole genome shotgun (WGS) entry which is preliminary data.</text>
</comment>
<dbReference type="EMBL" id="JBHSUA010000009">
    <property type="protein sequence ID" value="MFC6396344.1"/>
    <property type="molecule type" value="Genomic_DNA"/>
</dbReference>
<sequence>MSTATVVAVDSGQSGIRARATRDGQTLLELELPGMRTDLDVVDQLADVAGAVAGKNVVPEVLALGSTGLTETDTAAELLSLARKHGVREVYLAHDSITSYAGALGADPGAICATGTGTVTLAVGATDTARVDGWGWLMGDIGSGFWVGRAGLDAAMRAHDGRGPATGMLDLVKQEFSSVEGAYIEIQADAGRVARVASYARRVLDLAAEGDGPCQEIAVRAGQELALSVATALKRVQHLDAPQVVGMGGIFRSAEITQALTEHLVTLVPGARVVEPRGTSLDGAAELPLLPDGHPLLARVDVAR</sequence>
<dbReference type="InterPro" id="IPR002731">
    <property type="entry name" value="ATPase_BadF"/>
</dbReference>
<dbReference type="Gene3D" id="3.30.420.40">
    <property type="match status" value="2"/>
</dbReference>
<dbReference type="PANTHER" id="PTHR43190">
    <property type="entry name" value="N-ACETYL-D-GLUCOSAMINE KINASE"/>
    <property type="match status" value="1"/>
</dbReference>
<dbReference type="Proteomes" id="UP001596266">
    <property type="component" value="Unassembled WGS sequence"/>
</dbReference>
<protein>
    <submittedName>
        <fullName evidence="2">N-acetylglucosamine kinase</fullName>
    </submittedName>
</protein>
<dbReference type="PANTHER" id="PTHR43190:SF3">
    <property type="entry name" value="N-ACETYL-D-GLUCOSAMINE KINASE"/>
    <property type="match status" value="1"/>
</dbReference>
<keyword evidence="3" id="KW-1185">Reference proteome</keyword>
<dbReference type="RefSeq" id="WP_343885019.1">
    <property type="nucleotide sequence ID" value="NZ_BAAAKI010000004.1"/>
</dbReference>
<evidence type="ECO:0000313" key="2">
    <source>
        <dbReference type="EMBL" id="MFC6396344.1"/>
    </source>
</evidence>
<name>A0ABW1WYQ7_9ACTN</name>